<dbReference type="EMBL" id="FUYG01000004">
    <property type="protein sequence ID" value="SKA93956.1"/>
    <property type="molecule type" value="Genomic_DNA"/>
</dbReference>
<evidence type="ECO:0000313" key="4">
    <source>
        <dbReference type="Proteomes" id="UP000032503"/>
    </source>
</evidence>
<keyword evidence="1" id="KW-0472">Membrane</keyword>
<keyword evidence="1" id="KW-0812">Transmembrane</keyword>
<evidence type="ECO:0000313" key="3">
    <source>
        <dbReference type="EMBL" id="SKA93956.1"/>
    </source>
</evidence>
<organism evidence="3 5">
    <name type="scientific">Agreia bicolorata</name>
    <dbReference type="NCBI Taxonomy" id="110935"/>
    <lineage>
        <taxon>Bacteria</taxon>
        <taxon>Bacillati</taxon>
        <taxon>Actinomycetota</taxon>
        <taxon>Actinomycetes</taxon>
        <taxon>Micrococcales</taxon>
        <taxon>Microbacteriaceae</taxon>
        <taxon>Agreia</taxon>
    </lineage>
</organism>
<evidence type="ECO:0000313" key="2">
    <source>
        <dbReference type="EMBL" id="KJC63911.1"/>
    </source>
</evidence>
<reference evidence="5" key="3">
    <citation type="submission" date="2017-02" db="EMBL/GenBank/DDBJ databases">
        <authorList>
            <person name="Varghese N."/>
            <person name="Submissions S."/>
        </authorList>
    </citation>
    <scope>NUCLEOTIDE SEQUENCE [LARGE SCALE GENOMIC DNA]</scope>
    <source>
        <strain evidence="5">VKM Ac-2052</strain>
    </source>
</reference>
<accession>A0A1T4XWP4</accession>
<name>A0A1T4XWP4_9MICO</name>
<dbReference type="EMBL" id="JYFC01000005">
    <property type="protein sequence ID" value="KJC63911.1"/>
    <property type="molecule type" value="Genomic_DNA"/>
</dbReference>
<gene>
    <name evidence="3" type="ORF">SAMN06295879_1857</name>
    <name evidence="2" type="ORF">TZ00_13010</name>
</gene>
<dbReference type="RefSeq" id="WP_044442273.1">
    <property type="nucleotide sequence ID" value="NZ_FUYG01000004.1"/>
</dbReference>
<sequence length="64" mass="7103">MRKFIFNSSVIGAVVGAWSVLQTTRQGPRDWRLVLMWVSWGITVALAIGSVLQADDDARELDAK</sequence>
<feature type="transmembrane region" description="Helical" evidence="1">
    <location>
        <begin position="6"/>
        <end position="21"/>
    </location>
</feature>
<dbReference type="Proteomes" id="UP000032503">
    <property type="component" value="Unassembled WGS sequence"/>
</dbReference>
<proteinExistence type="predicted"/>
<protein>
    <submittedName>
        <fullName evidence="3">Uncharacterized protein</fullName>
    </submittedName>
</protein>
<feature type="transmembrane region" description="Helical" evidence="1">
    <location>
        <begin position="33"/>
        <end position="52"/>
    </location>
</feature>
<dbReference type="AlphaFoldDB" id="A0A1T4XWP4"/>
<keyword evidence="4" id="KW-1185">Reference proteome</keyword>
<evidence type="ECO:0000313" key="5">
    <source>
        <dbReference type="Proteomes" id="UP000189735"/>
    </source>
</evidence>
<dbReference type="Proteomes" id="UP000189735">
    <property type="component" value="Unassembled WGS sequence"/>
</dbReference>
<reference evidence="2 4" key="1">
    <citation type="journal article" date="2001" name="Int. J. Syst. Evol. Microbiol.">
        <title>Agreia bicolorata gen. nov., sp. nov., to accommodate actinobacteria isolated from narrow reed grass infected by the nematode Heteroanguina graminophila.</title>
        <authorList>
            <person name="Evtushenko L.I."/>
            <person name="Dorofeeva L.V."/>
            <person name="Dobrovolskaya T.G."/>
            <person name="Streshinskaya G.M."/>
            <person name="Subbotin S.A."/>
            <person name="Tiedje J.M."/>
        </authorList>
    </citation>
    <scope>NUCLEOTIDE SEQUENCE [LARGE SCALE GENOMIC DNA]</scope>
    <source>
        <strain evidence="2 4">VKM Ac-1804</strain>
    </source>
</reference>
<evidence type="ECO:0000256" key="1">
    <source>
        <dbReference type="SAM" id="Phobius"/>
    </source>
</evidence>
<reference evidence="2" key="2">
    <citation type="submission" date="2015-02" db="EMBL/GenBank/DDBJ databases">
        <authorList>
            <person name="Vasilyev I.Y."/>
            <person name="Siniagina M.N."/>
            <person name="Malanin S.Y."/>
            <person name="Boulygina E.A."/>
            <person name="Grygoryeva T.V."/>
            <person name="Yarullina D.R."/>
            <person name="Ilinskaya O.N."/>
        </authorList>
    </citation>
    <scope>NUCLEOTIDE SEQUENCE</scope>
    <source>
        <strain evidence="2">VKM Ac-1804</strain>
    </source>
</reference>
<keyword evidence="1" id="KW-1133">Transmembrane helix</keyword>
<reference evidence="3" key="4">
    <citation type="submission" date="2017-02" db="EMBL/GenBank/DDBJ databases">
        <authorList>
            <person name="Peterson S.W."/>
        </authorList>
    </citation>
    <scope>NUCLEOTIDE SEQUENCE [LARGE SCALE GENOMIC DNA]</scope>
    <source>
        <strain evidence="3">VKM Ac-2052</strain>
    </source>
</reference>